<proteinExistence type="predicted"/>
<dbReference type="KEGG" id="shj:SHELI_v1c07000"/>
<dbReference type="AlphaFoldDB" id="A0A1B3SL43"/>
<feature type="transmembrane region" description="Helical" evidence="2">
    <location>
        <begin position="128"/>
        <end position="150"/>
    </location>
</feature>
<reference evidence="3 4" key="1">
    <citation type="submission" date="2016-08" db="EMBL/GenBank/DDBJ databases">
        <title>Complete genome sequence of Spiroplasma helicoides TABS-2 (DSM 22551).</title>
        <authorList>
            <person name="Shen W.-Y."/>
            <person name="Lo W.-S."/>
            <person name="Lai Y.-C."/>
            <person name="Kuo C.-H."/>
        </authorList>
    </citation>
    <scope>NUCLEOTIDE SEQUENCE [LARGE SCALE GENOMIC DNA]</scope>
    <source>
        <strain evidence="3 4">TABS-2</strain>
    </source>
</reference>
<dbReference type="RefSeq" id="WP_069116748.1">
    <property type="nucleotide sequence ID" value="NZ_CP017015.1"/>
</dbReference>
<dbReference type="OrthoDB" id="388310at2"/>
<dbReference type="EMBL" id="CP017015">
    <property type="protein sequence ID" value="AOG60649.1"/>
    <property type="molecule type" value="Genomic_DNA"/>
</dbReference>
<evidence type="ECO:0000313" key="3">
    <source>
        <dbReference type="EMBL" id="AOG60649.1"/>
    </source>
</evidence>
<feature type="transmembrane region" description="Helical" evidence="2">
    <location>
        <begin position="170"/>
        <end position="193"/>
    </location>
</feature>
<organism evidence="3 4">
    <name type="scientific">Spiroplasma helicoides</name>
    <dbReference type="NCBI Taxonomy" id="216938"/>
    <lineage>
        <taxon>Bacteria</taxon>
        <taxon>Bacillati</taxon>
        <taxon>Mycoplasmatota</taxon>
        <taxon>Mollicutes</taxon>
        <taxon>Entomoplasmatales</taxon>
        <taxon>Spiroplasmataceae</taxon>
        <taxon>Spiroplasma</taxon>
    </lineage>
</organism>
<evidence type="ECO:0000256" key="2">
    <source>
        <dbReference type="SAM" id="Phobius"/>
    </source>
</evidence>
<keyword evidence="2" id="KW-0812">Transmembrane</keyword>
<gene>
    <name evidence="3" type="ORF">SHELI_v1c07000</name>
</gene>
<dbReference type="Proteomes" id="UP000094378">
    <property type="component" value="Chromosome"/>
</dbReference>
<feature type="region of interest" description="Disordered" evidence="1">
    <location>
        <begin position="336"/>
        <end position="362"/>
    </location>
</feature>
<feature type="transmembrane region" description="Helical" evidence="2">
    <location>
        <begin position="34"/>
        <end position="55"/>
    </location>
</feature>
<feature type="transmembrane region" description="Helical" evidence="2">
    <location>
        <begin position="6"/>
        <end position="27"/>
    </location>
</feature>
<name>A0A1B3SL43_9MOLU</name>
<keyword evidence="4" id="KW-1185">Reference proteome</keyword>
<dbReference type="STRING" id="216938.SHELI_v1c07000"/>
<protein>
    <recommendedName>
        <fullName evidence="5">CvpA family protein</fullName>
    </recommendedName>
</protein>
<accession>A0A1B3SL43</accession>
<keyword evidence="2" id="KW-1133">Transmembrane helix</keyword>
<sequence>MIVNIGPWWLYDIIALSIIVGGLIFGIKRGFFMTLYIIGIELIAVILLMFIPTMLTNATIDPVMSLLRKAGLESKFDSVSTQVGNVFRKLLQEIVDRSSSNGDFNVPDLNSESLGSLLLKVAAGLSLYIIYSFAIFILVNIIGFIVFACIKNKFRKIKVLGYADKILGGINGFGVGMIFAMMFSWIISMPFIATETQKFGTMSYSQLDEDQQNNWAKYGNSYSRFALSHKMTTDVPVVKFAGYLFSNACIQKYLLAPVATIGSQFFEKGFSTDSIKSVPQTVLETYSELVLDGYASKDPWKAPIPMCIEIMPNDTRVLLRFATEMMLLLSKVISPSDSTTTEGTDQNSGNTTTNNADDDSQNIYSNLPSTKDILNSFEQFRTEKQIEFNKNDTLMNLDNFTSYYNWAGDDVTKNPFLKNVANLEGKNAKASDKKLASILRDPVRTYSLFRNIFYVNWITSDNSSVPGFVPSIWSSNFVADSLELSFSPGIYNFLTSRLANDWDNLNENSKLLLGQKQDAKYEDFRGFWLQYYFDFAKLEDK</sequence>
<evidence type="ECO:0000256" key="1">
    <source>
        <dbReference type="SAM" id="MobiDB-lite"/>
    </source>
</evidence>
<evidence type="ECO:0008006" key="5">
    <source>
        <dbReference type="Google" id="ProtNLM"/>
    </source>
</evidence>
<keyword evidence="2" id="KW-0472">Membrane</keyword>
<evidence type="ECO:0000313" key="4">
    <source>
        <dbReference type="Proteomes" id="UP000094378"/>
    </source>
</evidence>